<proteinExistence type="predicted"/>
<organism evidence="1 2">
    <name type="scientific">Streptomyces solincola</name>
    <dbReference type="NCBI Taxonomy" id="2100817"/>
    <lineage>
        <taxon>Bacteria</taxon>
        <taxon>Bacillati</taxon>
        <taxon>Actinomycetota</taxon>
        <taxon>Actinomycetes</taxon>
        <taxon>Kitasatosporales</taxon>
        <taxon>Streptomycetaceae</taxon>
        <taxon>Streptomyces</taxon>
    </lineage>
</organism>
<sequence length="330" mass="33222">MTSPSSPTRYRGGADVAEIVRSGFAESFHRGSVAVVDPRGALVASVGDATSPVFLRSAVKPLLAVAMLRAGWQPADAAELAVAAASHRGEPAHVARVEAILSAAGLDGDALQCPADLPSDPAARDALVAAGVGPRRTYMTCSGKHAAMVATCVAAGWDPGAYREPDHPLQRAAASVIEQLTGEPIAATGVDGCGVPVFAVSLTGLARASARLVEAAEGTEERAVADAMRAHPHLVEGAGQADARAMEAVGGLLAKFGAEGLHLLAAPGAGAVAVKIDDGAQRASMPVALRAFTTLGGLSVPASAKQAVDDLTAPELWGGGRPVGHLRTLL</sequence>
<evidence type="ECO:0000313" key="2">
    <source>
        <dbReference type="Proteomes" id="UP000239322"/>
    </source>
</evidence>
<dbReference type="RefSeq" id="WP_105869848.1">
    <property type="nucleotide sequence ID" value="NZ_PVLV01000265.1"/>
</dbReference>
<protein>
    <submittedName>
        <fullName evidence="1">Asparaginase</fullName>
    </submittedName>
</protein>
<keyword evidence="2" id="KW-1185">Reference proteome</keyword>
<dbReference type="Proteomes" id="UP000239322">
    <property type="component" value="Unassembled WGS sequence"/>
</dbReference>
<gene>
    <name evidence="1" type="ORF">C6N75_17545</name>
</gene>
<dbReference type="Pfam" id="PF06089">
    <property type="entry name" value="Asparaginase_II"/>
    <property type="match status" value="1"/>
</dbReference>
<accession>A0A2S9PU40</accession>
<dbReference type="PANTHER" id="PTHR42110">
    <property type="entry name" value="L-ASPARAGINASE, PUTATIVE (AFU_ORTHOLOGUE AFUA_3G11890)-RELATED"/>
    <property type="match status" value="1"/>
</dbReference>
<dbReference type="AlphaFoldDB" id="A0A2S9PU40"/>
<name>A0A2S9PU40_9ACTN</name>
<dbReference type="EMBL" id="PVLV01000265">
    <property type="protein sequence ID" value="PRH77931.1"/>
    <property type="molecule type" value="Genomic_DNA"/>
</dbReference>
<dbReference type="PANTHER" id="PTHR42110:SF1">
    <property type="entry name" value="L-ASPARAGINASE, PUTATIVE (AFU_ORTHOLOGUE AFUA_3G11890)-RELATED"/>
    <property type="match status" value="1"/>
</dbReference>
<dbReference type="InterPro" id="IPR010349">
    <property type="entry name" value="Asparaginase_II"/>
</dbReference>
<evidence type="ECO:0000313" key="1">
    <source>
        <dbReference type="EMBL" id="PRH77931.1"/>
    </source>
</evidence>
<comment type="caution">
    <text evidence="1">The sequence shown here is derived from an EMBL/GenBank/DDBJ whole genome shotgun (WGS) entry which is preliminary data.</text>
</comment>
<dbReference type="OrthoDB" id="9780674at2"/>
<reference evidence="1 2" key="1">
    <citation type="submission" date="2018-03" db="EMBL/GenBank/DDBJ databases">
        <title>Novel Streptomyces sp. from soil.</title>
        <authorList>
            <person name="Tan G.Y.A."/>
            <person name="Lee Z.Y."/>
        </authorList>
    </citation>
    <scope>NUCLEOTIDE SEQUENCE [LARGE SCALE GENOMIC DNA]</scope>
    <source>
        <strain evidence="1 2">ST5x</strain>
    </source>
</reference>